<feature type="transmembrane region" description="Helical" evidence="8">
    <location>
        <begin position="59"/>
        <end position="81"/>
    </location>
</feature>
<evidence type="ECO:0000256" key="8">
    <source>
        <dbReference type="SAM" id="Phobius"/>
    </source>
</evidence>
<dbReference type="GO" id="GO:0005886">
    <property type="term" value="C:plasma membrane"/>
    <property type="evidence" value="ECO:0007669"/>
    <property type="project" value="UniProtKB-SubCell"/>
</dbReference>
<feature type="transmembrane region" description="Helical" evidence="8">
    <location>
        <begin position="21"/>
        <end position="39"/>
    </location>
</feature>
<evidence type="ECO:0000256" key="6">
    <source>
        <dbReference type="ARBA" id="ARBA00022989"/>
    </source>
</evidence>
<dbReference type="EMBL" id="MLJW01000730">
    <property type="protein sequence ID" value="OIQ83150.1"/>
    <property type="molecule type" value="Genomic_DNA"/>
</dbReference>
<name>A0A1J5QI09_9ZZZZ</name>
<dbReference type="AlphaFoldDB" id="A0A1J5QI09"/>
<keyword evidence="3" id="KW-0813">Transport</keyword>
<evidence type="ECO:0000256" key="5">
    <source>
        <dbReference type="ARBA" id="ARBA00022692"/>
    </source>
</evidence>
<comment type="subcellular location">
    <subcellularLocation>
        <location evidence="1">Cell membrane</location>
        <topology evidence="1">Multi-pass membrane protein</topology>
    </subcellularLocation>
</comment>
<feature type="transmembrane region" description="Helical" evidence="8">
    <location>
        <begin position="133"/>
        <end position="155"/>
    </location>
</feature>
<protein>
    <submittedName>
        <fullName evidence="9">AzlC protein</fullName>
    </submittedName>
</protein>
<gene>
    <name evidence="9" type="ORF">GALL_350600</name>
</gene>
<dbReference type="GO" id="GO:1903785">
    <property type="term" value="P:L-valine transmembrane transport"/>
    <property type="evidence" value="ECO:0007669"/>
    <property type="project" value="TreeGrafter"/>
</dbReference>
<dbReference type="Pfam" id="PF03591">
    <property type="entry name" value="AzlC"/>
    <property type="match status" value="1"/>
</dbReference>
<dbReference type="PANTHER" id="PTHR34979">
    <property type="entry name" value="INNER MEMBRANE PROTEIN YGAZ"/>
    <property type="match status" value="1"/>
</dbReference>
<comment type="caution">
    <text evidence="9">The sequence shown here is derived from an EMBL/GenBank/DDBJ whole genome shotgun (WGS) entry which is preliminary data.</text>
</comment>
<comment type="similarity">
    <text evidence="2">Belongs to the AzlC family.</text>
</comment>
<keyword evidence="6 8" id="KW-1133">Transmembrane helix</keyword>
<dbReference type="InterPro" id="IPR011606">
    <property type="entry name" value="Brnchd-chn_aa_trnsp_permease"/>
</dbReference>
<keyword evidence="5 8" id="KW-0812">Transmembrane</keyword>
<sequence>MTRLPDSDRRRIRRDGLSLSLTVGTYGTAFGAASIASGLNVWQTCALSLLTFTGASQFAFVGVLGGGGGTALSAAATSFLLGSRNALYGLRLAPALNLKGRRKFLGSHLVIDESTAVSIAQEHHGEEGMRHGFWVTGLGVYVFWNLFTLLGALAARAIGDPATFGLDAAVPAAFVALLWPRLKGRTPWSVAIATVALVLILAPIAPAGVPVIASSLMALVFGWKARRS</sequence>
<reference evidence="9" key="1">
    <citation type="submission" date="2016-10" db="EMBL/GenBank/DDBJ databases">
        <title>Sequence of Gallionella enrichment culture.</title>
        <authorList>
            <person name="Poehlein A."/>
            <person name="Muehling M."/>
            <person name="Daniel R."/>
        </authorList>
    </citation>
    <scope>NUCLEOTIDE SEQUENCE</scope>
</reference>
<proteinExistence type="inferred from homology"/>
<feature type="transmembrane region" description="Helical" evidence="8">
    <location>
        <begin position="191"/>
        <end position="223"/>
    </location>
</feature>
<evidence type="ECO:0000256" key="3">
    <source>
        <dbReference type="ARBA" id="ARBA00022448"/>
    </source>
</evidence>
<keyword evidence="7 8" id="KW-0472">Membrane</keyword>
<evidence type="ECO:0000256" key="2">
    <source>
        <dbReference type="ARBA" id="ARBA00010735"/>
    </source>
</evidence>
<organism evidence="9">
    <name type="scientific">mine drainage metagenome</name>
    <dbReference type="NCBI Taxonomy" id="410659"/>
    <lineage>
        <taxon>unclassified sequences</taxon>
        <taxon>metagenomes</taxon>
        <taxon>ecological metagenomes</taxon>
    </lineage>
</organism>
<evidence type="ECO:0000256" key="7">
    <source>
        <dbReference type="ARBA" id="ARBA00023136"/>
    </source>
</evidence>
<evidence type="ECO:0000256" key="1">
    <source>
        <dbReference type="ARBA" id="ARBA00004651"/>
    </source>
</evidence>
<accession>A0A1J5QI09</accession>
<evidence type="ECO:0000256" key="4">
    <source>
        <dbReference type="ARBA" id="ARBA00022475"/>
    </source>
</evidence>
<evidence type="ECO:0000313" key="9">
    <source>
        <dbReference type="EMBL" id="OIQ83150.1"/>
    </source>
</evidence>
<keyword evidence="4" id="KW-1003">Cell membrane</keyword>
<dbReference type="PANTHER" id="PTHR34979:SF1">
    <property type="entry name" value="INNER MEMBRANE PROTEIN YGAZ"/>
    <property type="match status" value="1"/>
</dbReference>